<name>A0A212K428_9BACT</name>
<proteinExistence type="predicted"/>
<dbReference type="AlphaFoldDB" id="A0A212K428"/>
<evidence type="ECO:0008006" key="3">
    <source>
        <dbReference type="Google" id="ProtNLM"/>
    </source>
</evidence>
<dbReference type="RefSeq" id="WP_296944109.1">
    <property type="nucleotide sequence ID" value="NZ_LT599032.1"/>
</dbReference>
<gene>
    <name evidence="2" type="ORF">KL86DYS1_31388</name>
</gene>
<evidence type="ECO:0000313" key="2">
    <source>
        <dbReference type="EMBL" id="SBW06490.1"/>
    </source>
</evidence>
<organism evidence="2">
    <name type="scientific">uncultured Dysgonomonas sp</name>
    <dbReference type="NCBI Taxonomy" id="206096"/>
    <lineage>
        <taxon>Bacteria</taxon>
        <taxon>Pseudomonadati</taxon>
        <taxon>Bacteroidota</taxon>
        <taxon>Bacteroidia</taxon>
        <taxon>Bacteroidales</taxon>
        <taxon>Dysgonomonadaceae</taxon>
        <taxon>Dysgonomonas</taxon>
        <taxon>environmental samples</taxon>
    </lineage>
</organism>
<dbReference type="InterPro" id="IPR025345">
    <property type="entry name" value="DUF4249"/>
</dbReference>
<reference evidence="2" key="1">
    <citation type="submission" date="2016-04" db="EMBL/GenBank/DDBJ databases">
        <authorList>
            <person name="Evans L.H."/>
            <person name="Alamgir A."/>
            <person name="Owens N."/>
            <person name="Weber N.D."/>
            <person name="Virtaneva K."/>
            <person name="Barbian K."/>
            <person name="Babar A."/>
            <person name="Rosenke K."/>
        </authorList>
    </citation>
    <scope>NUCLEOTIDE SEQUENCE</scope>
    <source>
        <strain evidence="2">86-1</strain>
    </source>
</reference>
<evidence type="ECO:0000256" key="1">
    <source>
        <dbReference type="SAM" id="SignalP"/>
    </source>
</evidence>
<accession>A0A212K428</accession>
<dbReference type="Pfam" id="PF14054">
    <property type="entry name" value="DUF4249"/>
    <property type="match status" value="1"/>
</dbReference>
<feature type="chain" id="PRO_5012307140" description="DUF4249 domain-containing protein" evidence="1">
    <location>
        <begin position="24"/>
        <end position="269"/>
    </location>
</feature>
<sequence length="269" mass="30082">MTNIFKICKLTAAIVLLIFTAYSCEKEIDVDLRTVPPRIVIEGMVPQNTLAMVRVSQTLDFSDNSGYPFLKGAIVKISDDAGNSEVLEQDNTGWYVAQELKGEEGRTYSLSVNYEGKEYTATSRMPKQVKIDSLTITKILAMDYGLPVVHFTDPVGKENEYYRCLVYINGKQRADVGEIVIDTENSDGSDMHMPLTVLSSNDDVDPIQQNDELLIEFQSVDKPSHTFYENLSQAENSLNNPTTNIKGGALGIFSAYSYDRMSIIAKWEE</sequence>
<dbReference type="PROSITE" id="PS51257">
    <property type="entry name" value="PROKAR_LIPOPROTEIN"/>
    <property type="match status" value="1"/>
</dbReference>
<protein>
    <recommendedName>
        <fullName evidence="3">DUF4249 domain-containing protein</fullName>
    </recommendedName>
</protein>
<keyword evidence="1" id="KW-0732">Signal</keyword>
<dbReference type="EMBL" id="FLUM01000003">
    <property type="protein sequence ID" value="SBW06490.1"/>
    <property type="molecule type" value="Genomic_DNA"/>
</dbReference>
<feature type="signal peptide" evidence="1">
    <location>
        <begin position="1"/>
        <end position="23"/>
    </location>
</feature>